<dbReference type="Pfam" id="PF13181">
    <property type="entry name" value="TPR_8"/>
    <property type="match status" value="1"/>
</dbReference>
<evidence type="ECO:0008006" key="7">
    <source>
        <dbReference type="Google" id="ProtNLM"/>
    </source>
</evidence>
<comment type="caution">
    <text evidence="5">The sequence shown here is derived from an EMBL/GenBank/DDBJ whole genome shotgun (WGS) entry which is preliminary data.</text>
</comment>
<feature type="signal peptide" evidence="4">
    <location>
        <begin position="1"/>
        <end position="26"/>
    </location>
</feature>
<evidence type="ECO:0000256" key="3">
    <source>
        <dbReference type="PROSITE-ProRule" id="PRU00339"/>
    </source>
</evidence>
<dbReference type="EMBL" id="AWXR01000006">
    <property type="protein sequence ID" value="ERM84178.1"/>
    <property type="molecule type" value="Genomic_DNA"/>
</dbReference>
<dbReference type="Gene3D" id="1.25.40.10">
    <property type="entry name" value="Tetratricopeptide repeat domain"/>
    <property type="match status" value="2"/>
</dbReference>
<dbReference type="Pfam" id="PF13174">
    <property type="entry name" value="TPR_6"/>
    <property type="match status" value="1"/>
</dbReference>
<name>U5C282_9BACT</name>
<dbReference type="InterPro" id="IPR019734">
    <property type="entry name" value="TPR_rpt"/>
</dbReference>
<dbReference type="InterPro" id="IPR051685">
    <property type="entry name" value="Ycf3/AcsC/BcsC/TPR_MFPF"/>
</dbReference>
<keyword evidence="6" id="KW-1185">Reference proteome</keyword>
<feature type="chain" id="PRO_5004657753" description="Tetratricopeptide repeat protein" evidence="4">
    <location>
        <begin position="27"/>
        <end position="238"/>
    </location>
</feature>
<dbReference type="PATRIC" id="fig|1123057.7.peg.817"/>
<sequence length="238" mass="26854">MLNRNPMNTMKTLILLFFITGSTVMAQQVPADEPESSRKRNETDQKIYQMALRYNDVVVARVKLFELMDRNPTNARYPELLASLYFETNQYGSAAVAALDALEKNDKSIPALEVAAYSLEQLGALDRALPQFERLYLLNDDIFSLYKTAYLQYSLKRYEEALNSINMLVKNTKSNEQKLGFPKEDDSTQEVSVKAAALNLKGLVYLDQGSKAEAKTAFEQALELSPDFELAVLNLKGL</sequence>
<proteinExistence type="predicted"/>
<evidence type="ECO:0000256" key="4">
    <source>
        <dbReference type="SAM" id="SignalP"/>
    </source>
</evidence>
<evidence type="ECO:0000313" key="6">
    <source>
        <dbReference type="Proteomes" id="UP000016843"/>
    </source>
</evidence>
<feature type="repeat" description="TPR" evidence="3">
    <location>
        <begin position="195"/>
        <end position="228"/>
    </location>
</feature>
<dbReference type="eggNOG" id="COG0457">
    <property type="taxonomic scope" value="Bacteria"/>
</dbReference>
<dbReference type="SUPFAM" id="SSF48452">
    <property type="entry name" value="TPR-like"/>
    <property type="match status" value="1"/>
</dbReference>
<dbReference type="PROSITE" id="PS50293">
    <property type="entry name" value="TPR_REGION"/>
    <property type="match status" value="1"/>
</dbReference>
<evidence type="ECO:0000256" key="2">
    <source>
        <dbReference type="ARBA" id="ARBA00022803"/>
    </source>
</evidence>
<keyword evidence="1" id="KW-0677">Repeat</keyword>
<dbReference type="PROSITE" id="PS50005">
    <property type="entry name" value="TPR"/>
    <property type="match status" value="1"/>
</dbReference>
<accession>U5C282</accession>
<dbReference type="AlphaFoldDB" id="U5C282"/>
<dbReference type="SMART" id="SM00028">
    <property type="entry name" value="TPR"/>
    <property type="match status" value="3"/>
</dbReference>
<dbReference type="InterPro" id="IPR011990">
    <property type="entry name" value="TPR-like_helical_dom_sf"/>
</dbReference>
<gene>
    <name evidence="5" type="ORF">P872_15455</name>
</gene>
<dbReference type="PANTHER" id="PTHR44943:SF4">
    <property type="entry name" value="TPR REPEAT-CONTAINING PROTEIN MJ0798"/>
    <property type="match status" value="1"/>
</dbReference>
<reference evidence="5 6" key="1">
    <citation type="journal article" date="2013" name="Genome Announc.">
        <title>Draft Genome Sequence of the Psychrophilic and Alkaliphilic Rhodonellum psychrophilum Strain GCM71T.</title>
        <authorList>
            <person name="Hauptmann A.L."/>
            <person name="Glaring M.A."/>
            <person name="Hallin P.F."/>
            <person name="Prieme A."/>
            <person name="Stougaard P."/>
        </authorList>
    </citation>
    <scope>NUCLEOTIDE SEQUENCE [LARGE SCALE GENOMIC DNA]</scope>
    <source>
        <strain evidence="5 6">GCM71</strain>
    </source>
</reference>
<evidence type="ECO:0000256" key="1">
    <source>
        <dbReference type="ARBA" id="ARBA00022737"/>
    </source>
</evidence>
<organism evidence="5 6">
    <name type="scientific">Rhodonellum psychrophilum GCM71 = DSM 17998</name>
    <dbReference type="NCBI Taxonomy" id="1123057"/>
    <lineage>
        <taxon>Bacteria</taxon>
        <taxon>Pseudomonadati</taxon>
        <taxon>Bacteroidota</taxon>
        <taxon>Cytophagia</taxon>
        <taxon>Cytophagales</taxon>
        <taxon>Cytophagaceae</taxon>
        <taxon>Rhodonellum</taxon>
    </lineage>
</organism>
<keyword evidence="4" id="KW-0732">Signal</keyword>
<keyword evidence="2 3" id="KW-0802">TPR repeat</keyword>
<dbReference type="PANTHER" id="PTHR44943">
    <property type="entry name" value="CELLULOSE SYNTHASE OPERON PROTEIN C"/>
    <property type="match status" value="1"/>
</dbReference>
<dbReference type="Proteomes" id="UP000016843">
    <property type="component" value="Unassembled WGS sequence"/>
</dbReference>
<protein>
    <recommendedName>
        <fullName evidence="7">Tetratricopeptide repeat protein</fullName>
    </recommendedName>
</protein>
<evidence type="ECO:0000313" key="5">
    <source>
        <dbReference type="EMBL" id="ERM84178.1"/>
    </source>
</evidence>